<evidence type="ECO:0000313" key="3">
    <source>
        <dbReference type="EMBL" id="KAF0729810.1"/>
    </source>
</evidence>
<dbReference type="AlphaFoldDB" id="A0A6G0WQW1"/>
<feature type="region of interest" description="Disordered" evidence="1">
    <location>
        <begin position="71"/>
        <end position="124"/>
    </location>
</feature>
<feature type="compositionally biased region" description="Polar residues" evidence="1">
    <location>
        <begin position="99"/>
        <end position="124"/>
    </location>
</feature>
<evidence type="ECO:0000256" key="2">
    <source>
        <dbReference type="SAM" id="SignalP"/>
    </source>
</evidence>
<protein>
    <submittedName>
        <fullName evidence="3">Uncharacterized protein</fullName>
    </submittedName>
</protein>
<feature type="chain" id="PRO_5026095718" evidence="2">
    <location>
        <begin position="20"/>
        <end position="124"/>
    </location>
</feature>
<organism evidence="3 4">
    <name type="scientific">Aphanomyces euteiches</name>
    <dbReference type="NCBI Taxonomy" id="100861"/>
    <lineage>
        <taxon>Eukaryota</taxon>
        <taxon>Sar</taxon>
        <taxon>Stramenopiles</taxon>
        <taxon>Oomycota</taxon>
        <taxon>Saprolegniomycetes</taxon>
        <taxon>Saprolegniales</taxon>
        <taxon>Verrucalvaceae</taxon>
        <taxon>Aphanomyces</taxon>
    </lineage>
</organism>
<dbReference type="Proteomes" id="UP000481153">
    <property type="component" value="Unassembled WGS sequence"/>
</dbReference>
<name>A0A6G0WQW1_9STRA</name>
<sequence length="124" mass="13460">MKYFALVLVLLAPIQGCVRHLLDCMETCGASKKIQAEACVKSIDCYDNCYSNMTIKFNSGRCSRFDPGYPTLEPETEAPTTAVPATTARRTTGKPTTLPPSTTVSQRPINTTTVKPVTTRAPSN</sequence>
<dbReference type="VEuPathDB" id="FungiDB:AeMF1_006893"/>
<evidence type="ECO:0000256" key="1">
    <source>
        <dbReference type="SAM" id="MobiDB-lite"/>
    </source>
</evidence>
<reference evidence="3 4" key="1">
    <citation type="submission" date="2019-07" db="EMBL/GenBank/DDBJ databases">
        <title>Genomics analysis of Aphanomyces spp. identifies a new class of oomycete effector associated with host adaptation.</title>
        <authorList>
            <person name="Gaulin E."/>
        </authorList>
    </citation>
    <scope>NUCLEOTIDE SEQUENCE [LARGE SCALE GENOMIC DNA]</scope>
    <source>
        <strain evidence="3 4">ATCC 201684</strain>
    </source>
</reference>
<dbReference type="EMBL" id="VJMJ01000161">
    <property type="protein sequence ID" value="KAF0729810.1"/>
    <property type="molecule type" value="Genomic_DNA"/>
</dbReference>
<comment type="caution">
    <text evidence="3">The sequence shown here is derived from an EMBL/GenBank/DDBJ whole genome shotgun (WGS) entry which is preliminary data.</text>
</comment>
<feature type="signal peptide" evidence="2">
    <location>
        <begin position="1"/>
        <end position="19"/>
    </location>
</feature>
<gene>
    <name evidence="3" type="ORF">Ae201684_012698</name>
</gene>
<proteinExistence type="predicted"/>
<feature type="compositionally biased region" description="Low complexity" evidence="1">
    <location>
        <begin position="71"/>
        <end position="96"/>
    </location>
</feature>
<keyword evidence="4" id="KW-1185">Reference proteome</keyword>
<keyword evidence="2" id="KW-0732">Signal</keyword>
<accession>A0A6G0WQW1</accession>
<evidence type="ECO:0000313" key="4">
    <source>
        <dbReference type="Proteomes" id="UP000481153"/>
    </source>
</evidence>